<dbReference type="RefSeq" id="WP_186945967.1">
    <property type="nucleotide sequence ID" value="NZ_JACOGF010000002.1"/>
</dbReference>
<gene>
    <name evidence="6" type="ORF">H8L32_04485</name>
</gene>
<dbReference type="InterPro" id="IPR017508">
    <property type="entry name" value="HipA_N1"/>
</dbReference>
<dbReference type="Pfam" id="PF13657">
    <property type="entry name" value="Couple_hipA"/>
    <property type="match status" value="1"/>
</dbReference>
<keyword evidence="2" id="KW-0808">Transferase</keyword>
<evidence type="ECO:0000259" key="5">
    <source>
        <dbReference type="Pfam" id="PF13657"/>
    </source>
</evidence>
<evidence type="ECO:0000259" key="4">
    <source>
        <dbReference type="Pfam" id="PF07804"/>
    </source>
</evidence>
<evidence type="ECO:0000313" key="7">
    <source>
        <dbReference type="Proteomes" id="UP000650424"/>
    </source>
</evidence>
<dbReference type="InterPro" id="IPR052028">
    <property type="entry name" value="HipA_Ser/Thr_kinase"/>
</dbReference>
<comment type="similarity">
    <text evidence="1">Belongs to the HipA Ser/Thr kinase family.</text>
</comment>
<reference evidence="6 7" key="1">
    <citation type="submission" date="2020-08" db="EMBL/GenBank/DDBJ databases">
        <title>Novel species isolated from subtropical streams in China.</title>
        <authorList>
            <person name="Lu H."/>
        </authorList>
    </citation>
    <scope>NUCLEOTIDE SEQUENCE [LARGE SCALE GENOMIC DNA]</scope>
    <source>
        <strain evidence="6 7">CY18W</strain>
    </source>
</reference>
<name>A0ABR6ZLE8_9BURK</name>
<keyword evidence="3" id="KW-0418">Kinase</keyword>
<keyword evidence="7" id="KW-1185">Reference proteome</keyword>
<evidence type="ECO:0000256" key="2">
    <source>
        <dbReference type="ARBA" id="ARBA00022679"/>
    </source>
</evidence>
<dbReference type="InterPro" id="IPR012893">
    <property type="entry name" value="HipA-like_C"/>
</dbReference>
<dbReference type="EMBL" id="JACOGF010000002">
    <property type="protein sequence ID" value="MBC3916722.1"/>
    <property type="molecule type" value="Genomic_DNA"/>
</dbReference>
<dbReference type="Proteomes" id="UP000650424">
    <property type="component" value="Unassembled WGS sequence"/>
</dbReference>
<dbReference type="PANTHER" id="PTHR37419">
    <property type="entry name" value="SERINE/THREONINE-PROTEIN KINASE TOXIN HIPA"/>
    <property type="match status" value="1"/>
</dbReference>
<protein>
    <submittedName>
        <fullName evidence="6">Type II toxin-antitoxin system HipA family toxin</fullName>
    </submittedName>
</protein>
<organism evidence="6 7">
    <name type="scientific">Undibacterium hunanense</name>
    <dbReference type="NCBI Taxonomy" id="2762292"/>
    <lineage>
        <taxon>Bacteria</taxon>
        <taxon>Pseudomonadati</taxon>
        <taxon>Pseudomonadota</taxon>
        <taxon>Betaproteobacteria</taxon>
        <taxon>Burkholderiales</taxon>
        <taxon>Oxalobacteraceae</taxon>
        <taxon>Undibacterium</taxon>
    </lineage>
</organism>
<accession>A0ABR6ZLE8</accession>
<proteinExistence type="inferred from homology"/>
<comment type="caution">
    <text evidence="6">The sequence shown here is derived from an EMBL/GenBank/DDBJ whole genome shotgun (WGS) entry which is preliminary data.</text>
</comment>
<feature type="domain" description="HipA N-terminal subdomain 1" evidence="5">
    <location>
        <begin position="15"/>
        <end position="117"/>
    </location>
</feature>
<evidence type="ECO:0000256" key="3">
    <source>
        <dbReference type="ARBA" id="ARBA00022777"/>
    </source>
</evidence>
<sequence length="413" mass="46234">MKELKVNYTVHGESLWLGTLADDGSDILFQYSPVAIARGLELSPIRLPLRPNAYPDKQADYLPLMRVPGLIYDSLPDSWGFQLMNRRMKAKGINTETVSVLDRLAYLGDNTMGALTYEPCSENNLEVTDLTLIELAKEVRALETNDSHEVLDELAKAGGSPGGARPKALVYYKPATGQMSTEYIPSAEAWLIKFPAKEDAKDSCALEELYARLARKCGLGMGDTQFFELPDGLTAFGTKRFDREHEQRIHVHSLAGLLHVNFQIPALGYSEFMRATRRLTRDARELKKALQRCIFNVLMNNRDDHAKNLSYLLNTNQEWELAPPYDLTYCPGYQGEHFMDVAGEGKSPTQAHILKVAQDGGLKEKDAQHMIDEVLDLITANDFKNTARDLPISRKTLAMVGKAIEANRSRLLA</sequence>
<dbReference type="PANTHER" id="PTHR37419:SF8">
    <property type="entry name" value="TOXIN YJJJ"/>
    <property type="match status" value="1"/>
</dbReference>
<evidence type="ECO:0000256" key="1">
    <source>
        <dbReference type="ARBA" id="ARBA00010164"/>
    </source>
</evidence>
<dbReference type="Gene3D" id="1.10.1070.20">
    <property type="match status" value="1"/>
</dbReference>
<feature type="domain" description="HipA-like C-terminal" evidence="4">
    <location>
        <begin position="160"/>
        <end position="377"/>
    </location>
</feature>
<evidence type="ECO:0000313" key="6">
    <source>
        <dbReference type="EMBL" id="MBC3916722.1"/>
    </source>
</evidence>
<dbReference type="Pfam" id="PF07804">
    <property type="entry name" value="HipA_C"/>
    <property type="match status" value="1"/>
</dbReference>